<evidence type="ECO:0000313" key="2">
    <source>
        <dbReference type="Proteomes" id="UP000315295"/>
    </source>
</evidence>
<name>A0A540NJK0_MALBA</name>
<organism evidence="1 2">
    <name type="scientific">Malus baccata</name>
    <name type="common">Siberian crab apple</name>
    <name type="synonym">Pyrus baccata</name>
    <dbReference type="NCBI Taxonomy" id="106549"/>
    <lineage>
        <taxon>Eukaryota</taxon>
        <taxon>Viridiplantae</taxon>
        <taxon>Streptophyta</taxon>
        <taxon>Embryophyta</taxon>
        <taxon>Tracheophyta</taxon>
        <taxon>Spermatophyta</taxon>
        <taxon>Magnoliopsida</taxon>
        <taxon>eudicotyledons</taxon>
        <taxon>Gunneridae</taxon>
        <taxon>Pentapetalae</taxon>
        <taxon>rosids</taxon>
        <taxon>fabids</taxon>
        <taxon>Rosales</taxon>
        <taxon>Rosaceae</taxon>
        <taxon>Amygdaloideae</taxon>
        <taxon>Maleae</taxon>
        <taxon>Malus</taxon>
    </lineage>
</organism>
<gene>
    <name evidence="1" type="ORF">C1H46_003234</name>
</gene>
<evidence type="ECO:0000313" key="1">
    <source>
        <dbReference type="EMBL" id="TQE11228.1"/>
    </source>
</evidence>
<comment type="caution">
    <text evidence="1">The sequence shown here is derived from an EMBL/GenBank/DDBJ whole genome shotgun (WGS) entry which is preliminary data.</text>
</comment>
<protein>
    <submittedName>
        <fullName evidence="1">Uncharacterized protein</fullName>
    </submittedName>
</protein>
<keyword evidence="2" id="KW-1185">Reference proteome</keyword>
<dbReference type="EMBL" id="VIEB01000032">
    <property type="protein sequence ID" value="TQE11228.1"/>
    <property type="molecule type" value="Genomic_DNA"/>
</dbReference>
<accession>A0A540NJK0</accession>
<dbReference type="GO" id="GO:0008017">
    <property type="term" value="F:microtubule binding"/>
    <property type="evidence" value="ECO:0007669"/>
    <property type="project" value="InterPro"/>
</dbReference>
<dbReference type="PANTHER" id="PTHR46369:SF2">
    <property type="entry name" value="PROTEIN CELLULOSE SYNTHASE INTERACTIVE 1"/>
    <property type="match status" value="1"/>
</dbReference>
<dbReference type="Proteomes" id="UP000315295">
    <property type="component" value="Unassembled WGS sequence"/>
</dbReference>
<dbReference type="AlphaFoldDB" id="A0A540NJK0"/>
<dbReference type="GO" id="GO:0010330">
    <property type="term" value="C:cellulose synthase complex"/>
    <property type="evidence" value="ECO:0007669"/>
    <property type="project" value="InterPro"/>
</dbReference>
<proteinExistence type="predicted"/>
<dbReference type="GO" id="GO:0051211">
    <property type="term" value="P:anisotropic cell growth"/>
    <property type="evidence" value="ECO:0007669"/>
    <property type="project" value="InterPro"/>
</dbReference>
<dbReference type="STRING" id="106549.A0A540NJK0"/>
<dbReference type="GO" id="GO:2001006">
    <property type="term" value="P:regulation of cellulose biosynthetic process"/>
    <property type="evidence" value="ECO:0007669"/>
    <property type="project" value="InterPro"/>
</dbReference>
<reference evidence="1 2" key="1">
    <citation type="journal article" date="2019" name="G3 (Bethesda)">
        <title>Sequencing of a Wild Apple (Malus baccata) Genome Unravels the Differences Between Cultivated and Wild Apple Species Regarding Disease Resistance and Cold Tolerance.</title>
        <authorList>
            <person name="Chen X."/>
        </authorList>
    </citation>
    <scope>NUCLEOTIDE SEQUENCE [LARGE SCALE GENOMIC DNA]</scope>
    <source>
        <strain evidence="2">cv. Shandingzi</strain>
        <tissue evidence="1">Leaves</tissue>
    </source>
</reference>
<dbReference type="InterPro" id="IPR044297">
    <property type="entry name" value="CSI1/2/3"/>
</dbReference>
<dbReference type="PANTHER" id="PTHR46369">
    <property type="entry name" value="PROTEIN CELLULOSE SYNTHASE INTERACTIVE 1"/>
    <property type="match status" value="1"/>
</dbReference>
<sequence>MVTIVGWRYAAIGGNTLTPNDLERNGNAKVQDSGPPTPHFLIKMGSRDRSSSMEDVDGTLASVTQCIEQLCQSSSSVQENEYSLKQLLKLIDTRENAFNAVGSHSQAVPVLVSLLR</sequence>